<feature type="chain" id="PRO_5019222009" evidence="7">
    <location>
        <begin position="23"/>
        <end position="114"/>
    </location>
</feature>
<protein>
    <submittedName>
        <fullName evidence="9">Cytochrome c</fullName>
    </submittedName>
</protein>
<dbReference type="PANTHER" id="PTHR33751">
    <property type="entry name" value="CBB3-TYPE CYTOCHROME C OXIDASE SUBUNIT FIXP"/>
    <property type="match status" value="1"/>
</dbReference>
<evidence type="ECO:0000256" key="7">
    <source>
        <dbReference type="SAM" id="SignalP"/>
    </source>
</evidence>
<proteinExistence type="predicted"/>
<keyword evidence="3 6" id="KW-0479">Metal-binding</keyword>
<evidence type="ECO:0000259" key="8">
    <source>
        <dbReference type="PROSITE" id="PS51007"/>
    </source>
</evidence>
<organism evidence="9 10">
    <name type="scientific">Pseudolysobacter antarcticus</name>
    <dbReference type="NCBI Taxonomy" id="2511995"/>
    <lineage>
        <taxon>Bacteria</taxon>
        <taxon>Pseudomonadati</taxon>
        <taxon>Pseudomonadota</taxon>
        <taxon>Gammaproteobacteria</taxon>
        <taxon>Lysobacterales</taxon>
        <taxon>Rhodanobacteraceae</taxon>
        <taxon>Pseudolysobacter</taxon>
    </lineage>
</organism>
<dbReference type="InterPro" id="IPR009056">
    <property type="entry name" value="Cyt_c-like_dom"/>
</dbReference>
<dbReference type="AlphaFoldDB" id="A0A411HJ63"/>
<keyword evidence="10" id="KW-1185">Reference proteome</keyword>
<dbReference type="GO" id="GO:0009055">
    <property type="term" value="F:electron transfer activity"/>
    <property type="evidence" value="ECO:0007669"/>
    <property type="project" value="InterPro"/>
</dbReference>
<feature type="domain" description="Cytochrome c" evidence="8">
    <location>
        <begin position="12"/>
        <end position="104"/>
    </location>
</feature>
<feature type="signal peptide" evidence="7">
    <location>
        <begin position="1"/>
        <end position="22"/>
    </location>
</feature>
<dbReference type="EMBL" id="CP035704">
    <property type="protein sequence ID" value="QBB70579.1"/>
    <property type="molecule type" value="Genomic_DNA"/>
</dbReference>
<dbReference type="PANTHER" id="PTHR33751:SF9">
    <property type="entry name" value="CYTOCHROME C4"/>
    <property type="match status" value="1"/>
</dbReference>
<sequence length="114" mass="12449">MKPAFYIPLFVVAASFASQVFAADLPQAKIEEKAKTCAACHGADGNSTTDAQYPRLAGQYKDYIAKALHEYQSGERDNAIMKGFAATLSEDEVNGLAEYFSNLPGKLDDLNHRE</sequence>
<keyword evidence="4" id="KW-0249">Electron transport</keyword>
<dbReference type="Pfam" id="PF00034">
    <property type="entry name" value="Cytochrom_C"/>
    <property type="match status" value="1"/>
</dbReference>
<evidence type="ECO:0000256" key="1">
    <source>
        <dbReference type="ARBA" id="ARBA00022448"/>
    </source>
</evidence>
<evidence type="ECO:0000256" key="2">
    <source>
        <dbReference type="ARBA" id="ARBA00022617"/>
    </source>
</evidence>
<name>A0A411HJ63_9GAMM</name>
<dbReference type="OrthoDB" id="9796421at2"/>
<gene>
    <name evidence="9" type="ORF">ELE36_09490</name>
</gene>
<dbReference type="InterPro" id="IPR008168">
    <property type="entry name" value="Cyt_C_IC"/>
</dbReference>
<evidence type="ECO:0000256" key="4">
    <source>
        <dbReference type="ARBA" id="ARBA00022982"/>
    </source>
</evidence>
<evidence type="ECO:0000313" key="9">
    <source>
        <dbReference type="EMBL" id="QBB70579.1"/>
    </source>
</evidence>
<dbReference type="KEGG" id="xbc:ELE36_09490"/>
<dbReference type="GO" id="GO:0005506">
    <property type="term" value="F:iron ion binding"/>
    <property type="evidence" value="ECO:0007669"/>
    <property type="project" value="InterPro"/>
</dbReference>
<keyword evidence="5 6" id="KW-0408">Iron</keyword>
<evidence type="ECO:0000256" key="5">
    <source>
        <dbReference type="ARBA" id="ARBA00023004"/>
    </source>
</evidence>
<dbReference type="PRINTS" id="PR00605">
    <property type="entry name" value="CYTCHROMECIC"/>
</dbReference>
<dbReference type="RefSeq" id="WP_129832837.1">
    <property type="nucleotide sequence ID" value="NZ_CP035704.1"/>
</dbReference>
<keyword evidence="2 6" id="KW-0349">Heme</keyword>
<dbReference type="GO" id="GO:0020037">
    <property type="term" value="F:heme binding"/>
    <property type="evidence" value="ECO:0007669"/>
    <property type="project" value="InterPro"/>
</dbReference>
<evidence type="ECO:0000256" key="3">
    <source>
        <dbReference type="ARBA" id="ARBA00022723"/>
    </source>
</evidence>
<dbReference type="InterPro" id="IPR036909">
    <property type="entry name" value="Cyt_c-like_dom_sf"/>
</dbReference>
<keyword evidence="1" id="KW-0813">Transport</keyword>
<keyword evidence="7" id="KW-0732">Signal</keyword>
<reference evidence="9 10" key="1">
    <citation type="submission" date="2019-01" db="EMBL/GenBank/DDBJ databases">
        <title>Pseudolysobacter antarctica gen. nov., sp. nov., isolated from Fildes Peninsula, Antarctica.</title>
        <authorList>
            <person name="Wei Z."/>
            <person name="Peng F."/>
        </authorList>
    </citation>
    <scope>NUCLEOTIDE SEQUENCE [LARGE SCALE GENOMIC DNA]</scope>
    <source>
        <strain evidence="9 10">AQ6-296</strain>
    </source>
</reference>
<evidence type="ECO:0000256" key="6">
    <source>
        <dbReference type="PROSITE-ProRule" id="PRU00433"/>
    </source>
</evidence>
<dbReference type="Proteomes" id="UP000291562">
    <property type="component" value="Chromosome"/>
</dbReference>
<dbReference type="Gene3D" id="1.10.760.10">
    <property type="entry name" value="Cytochrome c-like domain"/>
    <property type="match status" value="1"/>
</dbReference>
<dbReference type="SUPFAM" id="SSF46626">
    <property type="entry name" value="Cytochrome c"/>
    <property type="match status" value="1"/>
</dbReference>
<evidence type="ECO:0000313" key="10">
    <source>
        <dbReference type="Proteomes" id="UP000291562"/>
    </source>
</evidence>
<dbReference type="InterPro" id="IPR050597">
    <property type="entry name" value="Cytochrome_c_Oxidase_Subunit"/>
</dbReference>
<dbReference type="PROSITE" id="PS51007">
    <property type="entry name" value="CYTC"/>
    <property type="match status" value="1"/>
</dbReference>
<accession>A0A411HJ63</accession>